<organism evidence="4 5">
    <name type="scientific">Gluconacetobacter diazotrophicus</name>
    <name type="common">Acetobacter diazotrophicus</name>
    <dbReference type="NCBI Taxonomy" id="33996"/>
    <lineage>
        <taxon>Bacteria</taxon>
        <taxon>Pseudomonadati</taxon>
        <taxon>Pseudomonadota</taxon>
        <taxon>Alphaproteobacteria</taxon>
        <taxon>Acetobacterales</taxon>
        <taxon>Acetobacteraceae</taxon>
        <taxon>Gluconacetobacter</taxon>
    </lineage>
</organism>
<dbReference type="SMART" id="SM00829">
    <property type="entry name" value="PKS_ER"/>
    <property type="match status" value="1"/>
</dbReference>
<proteinExistence type="predicted"/>
<dbReference type="InterPro" id="IPR013154">
    <property type="entry name" value="ADH-like_N"/>
</dbReference>
<sequence>MKAIRIHEYGDGEVLRFEDVTLPQPGPDQALIRVVRAGVNYTDVYQRTGFTKVALPFTLGSEGVGIVEVSSEFAPGTRVAWSGYPGAYAEMAVVPHAKLVAVPDGISDDIAASSLLQGITAQYLTENTYRIRAGETALVHAGAGGVGLFLIQLVKAKGGTALATVSTPEKAAVATENGADAAIVYTEADFVAAVRERVPGGVEVAYDSVGLATWRGSLSLLKPLGTLALFGQASGPVPPIDPMLLAKQGSVFLTRPALGTFIATKAVFRERAERVFQWLAEGTLRSRITATYGLDEVAEAHRALEGRQTTGKLLIDTMRWA</sequence>
<dbReference type="GO" id="GO:0070402">
    <property type="term" value="F:NADPH binding"/>
    <property type="evidence" value="ECO:0007669"/>
    <property type="project" value="TreeGrafter"/>
</dbReference>
<dbReference type="GO" id="GO:0003960">
    <property type="term" value="F:quinone reductase (NADPH) activity"/>
    <property type="evidence" value="ECO:0007669"/>
    <property type="project" value="InterPro"/>
</dbReference>
<dbReference type="InterPro" id="IPR011032">
    <property type="entry name" value="GroES-like_sf"/>
</dbReference>
<dbReference type="GO" id="GO:0035925">
    <property type="term" value="F:mRNA 3'-UTR AU-rich region binding"/>
    <property type="evidence" value="ECO:0007669"/>
    <property type="project" value="TreeGrafter"/>
</dbReference>
<evidence type="ECO:0000313" key="4">
    <source>
        <dbReference type="EMBL" id="MBB2158211.1"/>
    </source>
</evidence>
<dbReference type="InterPro" id="IPR002364">
    <property type="entry name" value="Quin_OxRdtase/zeta-crystal_CS"/>
</dbReference>
<dbReference type="SUPFAM" id="SSF50129">
    <property type="entry name" value="GroES-like"/>
    <property type="match status" value="1"/>
</dbReference>
<dbReference type="RefSeq" id="WP_183116613.1">
    <property type="nucleotide sequence ID" value="NZ_JABEQG010000065.1"/>
</dbReference>
<evidence type="ECO:0000256" key="1">
    <source>
        <dbReference type="ARBA" id="ARBA00022857"/>
    </source>
</evidence>
<feature type="domain" description="Enoyl reductase (ER)" evidence="3">
    <location>
        <begin position="10"/>
        <end position="315"/>
    </location>
</feature>
<dbReference type="SUPFAM" id="SSF51735">
    <property type="entry name" value="NAD(P)-binding Rossmann-fold domains"/>
    <property type="match status" value="1"/>
</dbReference>
<protein>
    <submittedName>
        <fullName evidence="4">Quinone oxidoreductase</fullName>
    </submittedName>
</protein>
<dbReference type="Pfam" id="PF13602">
    <property type="entry name" value="ADH_zinc_N_2"/>
    <property type="match status" value="1"/>
</dbReference>
<dbReference type="InterPro" id="IPR020843">
    <property type="entry name" value="ER"/>
</dbReference>
<reference evidence="4 5" key="1">
    <citation type="submission" date="2020-04" db="EMBL/GenBank/DDBJ databases">
        <title>Description of novel Gluconacetobacter.</title>
        <authorList>
            <person name="Sombolestani A."/>
        </authorList>
    </citation>
    <scope>NUCLEOTIDE SEQUENCE [LARGE SCALE GENOMIC DNA]</scope>
    <source>
        <strain evidence="4 5">LMG 7603</strain>
    </source>
</reference>
<dbReference type="GO" id="GO:0008270">
    <property type="term" value="F:zinc ion binding"/>
    <property type="evidence" value="ECO:0007669"/>
    <property type="project" value="InterPro"/>
</dbReference>
<keyword evidence="2" id="KW-0560">Oxidoreductase</keyword>
<dbReference type="Pfam" id="PF08240">
    <property type="entry name" value="ADH_N"/>
    <property type="match status" value="1"/>
</dbReference>
<dbReference type="InterPro" id="IPR047618">
    <property type="entry name" value="QOR-like"/>
</dbReference>
<keyword evidence="1" id="KW-0521">NADP</keyword>
<evidence type="ECO:0000256" key="2">
    <source>
        <dbReference type="ARBA" id="ARBA00023002"/>
    </source>
</evidence>
<dbReference type="GO" id="GO:0005829">
    <property type="term" value="C:cytosol"/>
    <property type="evidence" value="ECO:0007669"/>
    <property type="project" value="TreeGrafter"/>
</dbReference>
<dbReference type="InterPro" id="IPR036291">
    <property type="entry name" value="NAD(P)-bd_dom_sf"/>
</dbReference>
<evidence type="ECO:0000259" key="3">
    <source>
        <dbReference type="SMART" id="SM00829"/>
    </source>
</evidence>
<dbReference type="CDD" id="cd05286">
    <property type="entry name" value="QOR2"/>
    <property type="match status" value="1"/>
</dbReference>
<name>A0A7W4I8F1_GLUDI</name>
<dbReference type="Gene3D" id="3.90.180.10">
    <property type="entry name" value="Medium-chain alcohol dehydrogenases, catalytic domain"/>
    <property type="match status" value="1"/>
</dbReference>
<dbReference type="Gene3D" id="3.40.50.720">
    <property type="entry name" value="NAD(P)-binding Rossmann-like Domain"/>
    <property type="match status" value="1"/>
</dbReference>
<dbReference type="AlphaFoldDB" id="A0A7W4I8F1"/>
<dbReference type="PANTHER" id="PTHR48106:SF13">
    <property type="entry name" value="QUINONE OXIDOREDUCTASE-RELATED"/>
    <property type="match status" value="1"/>
</dbReference>
<accession>A0A7W4I8F1</accession>
<dbReference type="PROSITE" id="PS01162">
    <property type="entry name" value="QOR_ZETA_CRYSTAL"/>
    <property type="match status" value="1"/>
</dbReference>
<dbReference type="Proteomes" id="UP000550787">
    <property type="component" value="Unassembled WGS sequence"/>
</dbReference>
<evidence type="ECO:0000313" key="5">
    <source>
        <dbReference type="Proteomes" id="UP000550787"/>
    </source>
</evidence>
<comment type="caution">
    <text evidence="4">The sequence shown here is derived from an EMBL/GenBank/DDBJ whole genome shotgun (WGS) entry which is preliminary data.</text>
</comment>
<gene>
    <name evidence="4" type="ORF">HLH33_18240</name>
</gene>
<dbReference type="EMBL" id="JABEQG010000065">
    <property type="protein sequence ID" value="MBB2158211.1"/>
    <property type="molecule type" value="Genomic_DNA"/>
</dbReference>
<dbReference type="PANTHER" id="PTHR48106">
    <property type="entry name" value="QUINONE OXIDOREDUCTASE PIG3-RELATED"/>
    <property type="match status" value="1"/>
</dbReference>